<comment type="caution">
    <text evidence="7">The sequence shown here is derived from an EMBL/GenBank/DDBJ whole genome shotgun (WGS) entry which is preliminary data.</text>
</comment>
<comment type="similarity">
    <text evidence="2">Belongs to the RER1 family.</text>
</comment>
<gene>
    <name evidence="7" type="ORF">EWB00_004252</name>
</gene>
<dbReference type="Pfam" id="PF03248">
    <property type="entry name" value="Rer1"/>
    <property type="match status" value="1"/>
</dbReference>
<dbReference type="GO" id="GO:0006621">
    <property type="term" value="P:protein retention in ER lumen"/>
    <property type="evidence" value="ECO:0007669"/>
    <property type="project" value="TreeGrafter"/>
</dbReference>
<evidence type="ECO:0000256" key="4">
    <source>
        <dbReference type="ARBA" id="ARBA00022989"/>
    </source>
</evidence>
<evidence type="ECO:0000256" key="6">
    <source>
        <dbReference type="SAM" id="Phobius"/>
    </source>
</evidence>
<protein>
    <submittedName>
        <fullName evidence="7">Protein RER1 isoform 5</fullName>
    </submittedName>
</protein>
<keyword evidence="4 6" id="KW-1133">Transmembrane helix</keyword>
<dbReference type="PANTHER" id="PTHR10743:SF0">
    <property type="entry name" value="PROTEIN RER1"/>
    <property type="match status" value="1"/>
</dbReference>
<reference evidence="7 8" key="1">
    <citation type="submission" date="2019-03" db="EMBL/GenBank/DDBJ databases">
        <title>An improved genome assembly of the fluke Schistosoma japonicum.</title>
        <authorList>
            <person name="Hu W."/>
            <person name="Luo F."/>
            <person name="Yin M."/>
            <person name="Mo X."/>
            <person name="Sun C."/>
            <person name="Wu Q."/>
            <person name="Zhu B."/>
            <person name="Xiang M."/>
            <person name="Wang J."/>
            <person name="Wang Y."/>
            <person name="Zhang T."/>
            <person name="Xu B."/>
            <person name="Zheng H."/>
            <person name="Feng Z."/>
        </authorList>
    </citation>
    <scope>NUCLEOTIDE SEQUENCE [LARGE SCALE GENOMIC DNA]</scope>
    <source>
        <strain evidence="7">HuSjv2</strain>
        <tissue evidence="7">Worms</tissue>
    </source>
</reference>
<evidence type="ECO:0000256" key="1">
    <source>
        <dbReference type="ARBA" id="ARBA00004141"/>
    </source>
</evidence>
<sequence>VVQGHSARYKIVASMEFYTQEIQGCSSKPEFLRSCEVKIQYLYDAVTPHAVGRWCFTVFLILFYILRIFITQGYHLVTYVMGIFLLNRLVDFLSPKIVPESSTGSCTLFKHASLDEVLPTKSSEEFRPFLRQLSELKFWYAYCFFLIELLQEFVYHMLIHIHNLYILELSRYTCGLAYTGDVLRHTVLLDNETSNISHDQVSLLTIYLRKTTPSVQWNEILKCDRLYGLELFIST</sequence>
<feature type="transmembrane region" description="Helical" evidence="6">
    <location>
        <begin position="51"/>
        <end position="69"/>
    </location>
</feature>
<dbReference type="GO" id="GO:0006890">
    <property type="term" value="P:retrograde vesicle-mediated transport, Golgi to endoplasmic reticulum"/>
    <property type="evidence" value="ECO:0007669"/>
    <property type="project" value="TreeGrafter"/>
</dbReference>
<dbReference type="AlphaFoldDB" id="A0A4Z2D5K5"/>
<keyword evidence="5 6" id="KW-0472">Membrane</keyword>
<evidence type="ECO:0000256" key="5">
    <source>
        <dbReference type="ARBA" id="ARBA00023136"/>
    </source>
</evidence>
<evidence type="ECO:0000313" key="7">
    <source>
        <dbReference type="EMBL" id="TNN11728.1"/>
    </source>
</evidence>
<dbReference type="GO" id="GO:0000139">
    <property type="term" value="C:Golgi membrane"/>
    <property type="evidence" value="ECO:0007669"/>
    <property type="project" value="TreeGrafter"/>
</dbReference>
<dbReference type="OrthoDB" id="448250at2759"/>
<comment type="subcellular location">
    <subcellularLocation>
        <location evidence="1">Membrane</location>
        <topology evidence="1">Multi-pass membrane protein</topology>
    </subcellularLocation>
</comment>
<dbReference type="PANTHER" id="PTHR10743">
    <property type="entry name" value="PROTEIN RER1"/>
    <property type="match status" value="1"/>
</dbReference>
<evidence type="ECO:0000256" key="2">
    <source>
        <dbReference type="ARBA" id="ARBA00006070"/>
    </source>
</evidence>
<keyword evidence="8" id="KW-1185">Reference proteome</keyword>
<dbReference type="EMBL" id="SKCS01000282">
    <property type="protein sequence ID" value="TNN11728.1"/>
    <property type="molecule type" value="Genomic_DNA"/>
</dbReference>
<dbReference type="GO" id="GO:0005783">
    <property type="term" value="C:endoplasmic reticulum"/>
    <property type="evidence" value="ECO:0007669"/>
    <property type="project" value="GOC"/>
</dbReference>
<dbReference type="Proteomes" id="UP000311919">
    <property type="component" value="Unassembled WGS sequence"/>
</dbReference>
<name>A0A4Z2D5K5_SCHJA</name>
<organism evidence="7 8">
    <name type="scientific">Schistosoma japonicum</name>
    <name type="common">Blood fluke</name>
    <dbReference type="NCBI Taxonomy" id="6182"/>
    <lineage>
        <taxon>Eukaryota</taxon>
        <taxon>Metazoa</taxon>
        <taxon>Spiralia</taxon>
        <taxon>Lophotrochozoa</taxon>
        <taxon>Platyhelminthes</taxon>
        <taxon>Trematoda</taxon>
        <taxon>Digenea</taxon>
        <taxon>Strigeidida</taxon>
        <taxon>Schistosomatoidea</taxon>
        <taxon>Schistosomatidae</taxon>
        <taxon>Schistosoma</taxon>
    </lineage>
</organism>
<evidence type="ECO:0000313" key="8">
    <source>
        <dbReference type="Proteomes" id="UP000311919"/>
    </source>
</evidence>
<evidence type="ECO:0000256" key="3">
    <source>
        <dbReference type="ARBA" id="ARBA00022692"/>
    </source>
</evidence>
<proteinExistence type="inferred from homology"/>
<dbReference type="InterPro" id="IPR004932">
    <property type="entry name" value="Rer1"/>
</dbReference>
<feature type="non-terminal residue" evidence="7">
    <location>
        <position position="1"/>
    </location>
</feature>
<keyword evidence="3 6" id="KW-0812">Transmembrane</keyword>
<accession>A0A4Z2D5K5</accession>